<dbReference type="AlphaFoldDB" id="A0A085WPU7"/>
<gene>
    <name evidence="2" type="ORF">DB31_6685</name>
</gene>
<dbReference type="Proteomes" id="UP000028725">
    <property type="component" value="Unassembled WGS sequence"/>
</dbReference>
<feature type="region of interest" description="Disordered" evidence="1">
    <location>
        <begin position="50"/>
        <end position="69"/>
    </location>
</feature>
<protein>
    <submittedName>
        <fullName evidence="2">Uncharacterized protein</fullName>
    </submittedName>
</protein>
<organism evidence="2 3">
    <name type="scientific">Hyalangium minutum</name>
    <dbReference type="NCBI Taxonomy" id="394096"/>
    <lineage>
        <taxon>Bacteria</taxon>
        <taxon>Pseudomonadati</taxon>
        <taxon>Myxococcota</taxon>
        <taxon>Myxococcia</taxon>
        <taxon>Myxococcales</taxon>
        <taxon>Cystobacterineae</taxon>
        <taxon>Archangiaceae</taxon>
        <taxon>Hyalangium</taxon>
    </lineage>
</organism>
<reference evidence="2 3" key="1">
    <citation type="submission" date="2014-04" db="EMBL/GenBank/DDBJ databases">
        <title>Genome assembly of Hyalangium minutum DSM 14724.</title>
        <authorList>
            <person name="Sharma G."/>
            <person name="Subramanian S."/>
        </authorList>
    </citation>
    <scope>NUCLEOTIDE SEQUENCE [LARGE SCALE GENOMIC DNA]</scope>
    <source>
        <strain evidence="2 3">DSM 14724</strain>
    </source>
</reference>
<evidence type="ECO:0000313" key="3">
    <source>
        <dbReference type="Proteomes" id="UP000028725"/>
    </source>
</evidence>
<dbReference type="RefSeq" id="WP_044187129.1">
    <property type="nucleotide sequence ID" value="NZ_JMCB01000004.1"/>
</dbReference>
<evidence type="ECO:0000313" key="2">
    <source>
        <dbReference type="EMBL" id="KFE69710.1"/>
    </source>
</evidence>
<sequence>MAGGPFAAAVMCMDCFGDDVITKAVRVYEGAESDQYRCEKGHLFGIDWRGKPATEPQWPPPPEYTVGRK</sequence>
<proteinExistence type="predicted"/>
<keyword evidence="3" id="KW-1185">Reference proteome</keyword>
<accession>A0A085WPU7</accession>
<dbReference type="EMBL" id="JMCB01000004">
    <property type="protein sequence ID" value="KFE69710.1"/>
    <property type="molecule type" value="Genomic_DNA"/>
</dbReference>
<evidence type="ECO:0000256" key="1">
    <source>
        <dbReference type="SAM" id="MobiDB-lite"/>
    </source>
</evidence>
<name>A0A085WPU7_9BACT</name>
<comment type="caution">
    <text evidence="2">The sequence shown here is derived from an EMBL/GenBank/DDBJ whole genome shotgun (WGS) entry which is preliminary data.</text>
</comment>